<dbReference type="EMBL" id="JBBKAM010000002">
    <property type="protein sequence ID" value="MEJ8641735.1"/>
    <property type="molecule type" value="Genomic_DNA"/>
</dbReference>
<protein>
    <submittedName>
        <fullName evidence="2">Uncharacterized protein</fullName>
    </submittedName>
</protein>
<organism evidence="2 3">
    <name type="scientific">Streptomyces caledonius</name>
    <dbReference type="NCBI Taxonomy" id="3134107"/>
    <lineage>
        <taxon>Bacteria</taxon>
        <taxon>Bacillati</taxon>
        <taxon>Actinomycetota</taxon>
        <taxon>Actinomycetes</taxon>
        <taxon>Kitasatosporales</taxon>
        <taxon>Streptomycetaceae</taxon>
        <taxon>Streptomyces</taxon>
    </lineage>
</organism>
<proteinExistence type="predicted"/>
<evidence type="ECO:0000313" key="2">
    <source>
        <dbReference type="EMBL" id="MEJ8641735.1"/>
    </source>
</evidence>
<sequence>MGLDITVVMADWEHLARIPAAERLQALDDAVYPPYCCVACDEADLVEGDGWAWPRRASWCAEYRFFGTTGSYSWHFHLANTWDDMRPLAAPDLRDDLDCFLGGLVWDGPDYDTGTDPDDGCLTAGGFPDDPRRGVPGCSCCAPRRRCRRSSAPGNGPHRGWRNSASPSPPSPPGGRRGPAPSTRPSRSCTSGPRWSGRPGRGAGV</sequence>
<name>A0ABU8U218_9ACTN</name>
<gene>
    <name evidence="2" type="ORF">WKI68_10185</name>
</gene>
<evidence type="ECO:0000313" key="3">
    <source>
        <dbReference type="Proteomes" id="UP001382904"/>
    </source>
</evidence>
<dbReference type="Proteomes" id="UP001382904">
    <property type="component" value="Unassembled WGS sequence"/>
</dbReference>
<evidence type="ECO:0000256" key="1">
    <source>
        <dbReference type="SAM" id="MobiDB-lite"/>
    </source>
</evidence>
<reference evidence="2 3" key="1">
    <citation type="submission" date="2024-03" db="EMBL/GenBank/DDBJ databases">
        <title>Novel Streptomyces species of biotechnological and ecological value are a feature of Machair soil.</title>
        <authorList>
            <person name="Prole J.R."/>
            <person name="Goodfellow M."/>
            <person name="Allenby N."/>
            <person name="Ward A.C."/>
        </authorList>
    </citation>
    <scope>NUCLEOTIDE SEQUENCE [LARGE SCALE GENOMIC DNA]</scope>
    <source>
        <strain evidence="2 3">MS1.HAVA.3</strain>
    </source>
</reference>
<keyword evidence="3" id="KW-1185">Reference proteome</keyword>
<comment type="caution">
    <text evidence="2">The sequence shown here is derived from an EMBL/GenBank/DDBJ whole genome shotgun (WGS) entry which is preliminary data.</text>
</comment>
<accession>A0ABU8U218</accession>
<feature type="compositionally biased region" description="Low complexity" evidence="1">
    <location>
        <begin position="178"/>
        <end position="198"/>
    </location>
</feature>
<feature type="region of interest" description="Disordered" evidence="1">
    <location>
        <begin position="145"/>
        <end position="205"/>
    </location>
</feature>